<organism evidence="2 3">
    <name type="scientific">Hibiscus sabdariffa</name>
    <name type="common">roselle</name>
    <dbReference type="NCBI Taxonomy" id="183260"/>
    <lineage>
        <taxon>Eukaryota</taxon>
        <taxon>Viridiplantae</taxon>
        <taxon>Streptophyta</taxon>
        <taxon>Embryophyta</taxon>
        <taxon>Tracheophyta</taxon>
        <taxon>Spermatophyta</taxon>
        <taxon>Magnoliopsida</taxon>
        <taxon>eudicotyledons</taxon>
        <taxon>Gunneridae</taxon>
        <taxon>Pentapetalae</taxon>
        <taxon>rosids</taxon>
        <taxon>malvids</taxon>
        <taxon>Malvales</taxon>
        <taxon>Malvaceae</taxon>
        <taxon>Malvoideae</taxon>
        <taxon>Hibiscus</taxon>
    </lineage>
</organism>
<gene>
    <name evidence="2" type="ORF">V6N12_050713</name>
</gene>
<feature type="compositionally biased region" description="Low complexity" evidence="1">
    <location>
        <begin position="114"/>
        <end position="136"/>
    </location>
</feature>
<name>A0ABR2GDI6_9ROSI</name>
<comment type="caution">
    <text evidence="2">The sequence shown here is derived from an EMBL/GenBank/DDBJ whole genome shotgun (WGS) entry which is preliminary data.</text>
</comment>
<reference evidence="2 3" key="1">
    <citation type="journal article" date="2024" name="G3 (Bethesda)">
        <title>Genome assembly of Hibiscus sabdariffa L. provides insights into metabolisms of medicinal natural products.</title>
        <authorList>
            <person name="Kim T."/>
        </authorList>
    </citation>
    <scope>NUCLEOTIDE SEQUENCE [LARGE SCALE GENOMIC DNA]</scope>
    <source>
        <strain evidence="2">TK-2024</strain>
        <tissue evidence="2">Old leaves</tissue>
    </source>
</reference>
<protein>
    <submittedName>
        <fullName evidence="2">Uncharacterized protein</fullName>
    </submittedName>
</protein>
<dbReference type="Proteomes" id="UP001472677">
    <property type="component" value="Unassembled WGS sequence"/>
</dbReference>
<keyword evidence="3" id="KW-1185">Reference proteome</keyword>
<dbReference type="EMBL" id="JBBPBM010000001">
    <property type="protein sequence ID" value="KAK8600865.1"/>
    <property type="molecule type" value="Genomic_DNA"/>
</dbReference>
<proteinExistence type="predicted"/>
<evidence type="ECO:0000313" key="2">
    <source>
        <dbReference type="EMBL" id="KAK8600865.1"/>
    </source>
</evidence>
<evidence type="ECO:0000256" key="1">
    <source>
        <dbReference type="SAM" id="MobiDB-lite"/>
    </source>
</evidence>
<accession>A0ABR2GDI6</accession>
<feature type="compositionally biased region" description="Pro residues" evidence="1">
    <location>
        <begin position="33"/>
        <end position="44"/>
    </location>
</feature>
<feature type="region of interest" description="Disordered" evidence="1">
    <location>
        <begin position="108"/>
        <end position="136"/>
    </location>
</feature>
<feature type="region of interest" description="Disordered" evidence="1">
    <location>
        <begin position="23"/>
        <end position="52"/>
    </location>
</feature>
<sequence>MDVADAIPIQVAMPMPAYPSAASAAQGSYAAAPSPPPPADPQPSPAHSTEAPPLYILQLRSQIQWIEAQQIEFITESKPSSLPAPAPPVDIVESSGAWKRKAPAARVFWEDTPLDQPADPPAAADPLAQPSPAKRR</sequence>
<evidence type="ECO:0000313" key="3">
    <source>
        <dbReference type="Proteomes" id="UP001472677"/>
    </source>
</evidence>
<feature type="compositionally biased region" description="Low complexity" evidence="1">
    <location>
        <begin position="23"/>
        <end position="32"/>
    </location>
</feature>